<keyword evidence="10" id="KW-1133">Transmembrane helix</keyword>
<comment type="pathway">
    <text evidence="2">Protein modification; protein glycosylation.</text>
</comment>
<evidence type="ECO:0000256" key="7">
    <source>
        <dbReference type="PIRSR" id="PIRSR601382-2"/>
    </source>
</evidence>
<feature type="binding site" evidence="7">
    <location>
        <position position="600"/>
    </location>
    <ligand>
        <name>Ca(2+)</name>
        <dbReference type="ChEBI" id="CHEBI:29108"/>
    </ligand>
</feature>
<feature type="active site" description="Proton donor" evidence="6">
    <location>
        <position position="330"/>
    </location>
</feature>
<reference evidence="11" key="1">
    <citation type="submission" date="2022-06" db="EMBL/GenBank/DDBJ databases">
        <title>Complete genome sequences of two strains of the flax pathogen Septoria linicola.</title>
        <authorList>
            <person name="Lapalu N."/>
            <person name="Simon A."/>
            <person name="Demenou B."/>
            <person name="Paumier D."/>
            <person name="Guillot M.-P."/>
            <person name="Gout L."/>
            <person name="Valade R."/>
        </authorList>
    </citation>
    <scope>NUCLEOTIDE SEQUENCE</scope>
    <source>
        <strain evidence="11">SE15195</strain>
    </source>
</reference>
<evidence type="ECO:0000256" key="3">
    <source>
        <dbReference type="ARBA" id="ARBA00007658"/>
    </source>
</evidence>
<dbReference type="OrthoDB" id="8118055at2759"/>
<evidence type="ECO:0000313" key="11">
    <source>
        <dbReference type="EMBL" id="USW52313.1"/>
    </source>
</evidence>
<dbReference type="GO" id="GO:0036503">
    <property type="term" value="P:ERAD pathway"/>
    <property type="evidence" value="ECO:0007669"/>
    <property type="project" value="UniProtKB-ARBA"/>
</dbReference>
<keyword evidence="10" id="KW-0472">Membrane</keyword>
<dbReference type="AlphaFoldDB" id="A0A9Q9ASC5"/>
<dbReference type="PANTHER" id="PTHR11742">
    <property type="entry name" value="MANNOSYL-OLIGOSACCHARIDE ALPHA-1,2-MANNOSIDASE-RELATED"/>
    <property type="match status" value="1"/>
</dbReference>
<evidence type="ECO:0000256" key="10">
    <source>
        <dbReference type="SAM" id="Phobius"/>
    </source>
</evidence>
<feature type="active site" description="Proton donor" evidence="6">
    <location>
        <position position="445"/>
    </location>
</feature>
<comment type="cofactor">
    <cofactor evidence="1 7">
        <name>Ca(2+)</name>
        <dbReference type="ChEBI" id="CHEBI:29108"/>
    </cofactor>
</comment>
<gene>
    <name evidence="11" type="ORF">Slin15195_G056320</name>
</gene>
<evidence type="ECO:0000256" key="8">
    <source>
        <dbReference type="PIRSR" id="PIRSR601382-3"/>
    </source>
</evidence>
<dbReference type="EMBL" id="CP099421">
    <property type="protein sequence ID" value="USW52313.1"/>
    <property type="molecule type" value="Genomic_DNA"/>
</dbReference>
<dbReference type="Gene3D" id="1.50.10.10">
    <property type="match status" value="1"/>
</dbReference>
<organism evidence="11 12">
    <name type="scientific">Septoria linicola</name>
    <dbReference type="NCBI Taxonomy" id="215465"/>
    <lineage>
        <taxon>Eukaryota</taxon>
        <taxon>Fungi</taxon>
        <taxon>Dikarya</taxon>
        <taxon>Ascomycota</taxon>
        <taxon>Pezizomycotina</taxon>
        <taxon>Dothideomycetes</taxon>
        <taxon>Dothideomycetidae</taxon>
        <taxon>Mycosphaerellales</taxon>
        <taxon>Mycosphaerellaceae</taxon>
        <taxon>Septoria</taxon>
    </lineage>
</organism>
<accession>A0A9Q9ASC5</accession>
<dbReference type="Pfam" id="PF01532">
    <property type="entry name" value="Glyco_hydro_47"/>
    <property type="match status" value="1"/>
</dbReference>
<keyword evidence="9 11" id="KW-0326">Glycosidase</keyword>
<evidence type="ECO:0000256" key="9">
    <source>
        <dbReference type="RuleBase" id="RU361193"/>
    </source>
</evidence>
<name>A0A9Q9ASC5_9PEZI</name>
<feature type="disulfide bond" evidence="8">
    <location>
        <begin position="402"/>
        <end position="431"/>
    </location>
</feature>
<dbReference type="SUPFAM" id="SSF48225">
    <property type="entry name" value="Seven-hairpin glycosidases"/>
    <property type="match status" value="1"/>
</dbReference>
<feature type="active site" evidence="6">
    <location>
        <position position="514"/>
    </location>
</feature>
<keyword evidence="12" id="KW-1185">Reference proteome</keyword>
<evidence type="ECO:0000313" key="12">
    <source>
        <dbReference type="Proteomes" id="UP001056384"/>
    </source>
</evidence>
<dbReference type="GO" id="GO:0016020">
    <property type="term" value="C:membrane"/>
    <property type="evidence" value="ECO:0007669"/>
    <property type="project" value="InterPro"/>
</dbReference>
<proteinExistence type="inferred from homology"/>
<evidence type="ECO:0000256" key="4">
    <source>
        <dbReference type="ARBA" id="ARBA00022801"/>
    </source>
</evidence>
<dbReference type="GO" id="GO:0005509">
    <property type="term" value="F:calcium ion binding"/>
    <property type="evidence" value="ECO:0007669"/>
    <property type="project" value="InterPro"/>
</dbReference>
<keyword evidence="4 9" id="KW-0378">Hydrolase</keyword>
<dbReference type="InterPro" id="IPR050749">
    <property type="entry name" value="Glycosyl_Hydrolase_47"/>
</dbReference>
<dbReference type="PANTHER" id="PTHR11742:SF49">
    <property type="entry name" value="ALPHA-1,2-MANNOSIDASE"/>
    <property type="match status" value="1"/>
</dbReference>
<dbReference type="InterPro" id="IPR036026">
    <property type="entry name" value="Seven-hairpin_glycosidases"/>
</dbReference>
<keyword evidence="5 8" id="KW-1015">Disulfide bond</keyword>
<dbReference type="GO" id="GO:0005783">
    <property type="term" value="C:endoplasmic reticulum"/>
    <property type="evidence" value="ECO:0007669"/>
    <property type="project" value="TreeGrafter"/>
</dbReference>
<evidence type="ECO:0000256" key="2">
    <source>
        <dbReference type="ARBA" id="ARBA00004922"/>
    </source>
</evidence>
<protein>
    <recommendedName>
        <fullName evidence="9">alpha-1,2-Mannosidase</fullName>
        <ecNumber evidence="9">3.2.1.-</ecNumber>
    </recommendedName>
</protein>
<sequence length="609" mass="69093">MLPPLRRYLSLTLIAITFFVVFFHLASERPGHVHRHAAHSRPQPKGPRPIDRILHPGPFKPKFKWKDVKQKHAVDDYLEIPTGNRVDIPRVQHDFEPEPLSHTLWRKNRRKAVEEAFEHSWEGYKKNAWLQDEVSPLSGRSRNPFGGWGATLVDSLDTLWIMGRTKDFETAVAAIKKIDFVSTPLEEINVFETTIRYLGGLLAAYDVSGGKYPVLLEKSVEIGEMLYLAFDTPNRMPVTRWKWQKTALGEDQEPSKHSLLAEVGSLTLEFTRLSQITGDAKWYDAVARVTNVFEEAQNTTKIPGLWPTFVNAKDKDFKRDTTFTLGGMADSLYEYLPKEHILIGGQTSQYQNMFRTAIAAAKKNVFFRPLNSENRKMLLSGTVRRLSHMRTKLQPQAEHLACFAGGMVALAAKVFDQPDDMDTARELVDGCLWAYNSTVSGIMPEIFTALPCQEADWEDCAWDEDTWHHAVAETANHGSAGDEYEATAQQVIASKGLAPGFVGVTDPRYILRPEAIESVFVMYRITGDIRFQLQAWEMFQAITNATRTSIAFAALKDVTRLDGALIDNMESFWTAETLKYFYLIFSEPDVISLDDYVLNTEAHPLLRPK</sequence>
<evidence type="ECO:0000256" key="6">
    <source>
        <dbReference type="PIRSR" id="PIRSR601382-1"/>
    </source>
</evidence>
<evidence type="ECO:0000256" key="5">
    <source>
        <dbReference type="ARBA" id="ARBA00023157"/>
    </source>
</evidence>
<evidence type="ECO:0000256" key="1">
    <source>
        <dbReference type="ARBA" id="ARBA00001913"/>
    </source>
</evidence>
<dbReference type="GO" id="GO:0005975">
    <property type="term" value="P:carbohydrate metabolic process"/>
    <property type="evidence" value="ECO:0007669"/>
    <property type="project" value="InterPro"/>
</dbReference>
<dbReference type="PRINTS" id="PR00747">
    <property type="entry name" value="GLYHDRLASE47"/>
</dbReference>
<comment type="similarity">
    <text evidence="3 9">Belongs to the glycosyl hydrolase 47 family.</text>
</comment>
<dbReference type="Proteomes" id="UP001056384">
    <property type="component" value="Chromosome 4"/>
</dbReference>
<dbReference type="InterPro" id="IPR012341">
    <property type="entry name" value="6hp_glycosidase-like_sf"/>
</dbReference>
<dbReference type="InterPro" id="IPR001382">
    <property type="entry name" value="Glyco_hydro_47"/>
</dbReference>
<dbReference type="EC" id="3.2.1.-" evidence="9"/>
<feature type="active site" description="Proton donor" evidence="6">
    <location>
        <position position="192"/>
    </location>
</feature>
<keyword evidence="7" id="KW-0106">Calcium</keyword>
<keyword evidence="10" id="KW-0812">Transmembrane</keyword>
<dbReference type="FunFam" id="1.50.10.10:FF:000037">
    <property type="entry name" value="alpha-1,2-Mannosidase"/>
    <property type="match status" value="1"/>
</dbReference>
<feature type="transmembrane region" description="Helical" evidence="10">
    <location>
        <begin position="7"/>
        <end position="26"/>
    </location>
</feature>
<keyword evidence="7" id="KW-0479">Metal-binding</keyword>
<dbReference type="GO" id="GO:0004571">
    <property type="term" value="F:mannosyl-oligosaccharide 1,2-alpha-mannosidase activity"/>
    <property type="evidence" value="ECO:0007669"/>
    <property type="project" value="InterPro"/>
</dbReference>